<evidence type="ECO:0008006" key="3">
    <source>
        <dbReference type="Google" id="ProtNLM"/>
    </source>
</evidence>
<gene>
    <name evidence="1" type="ORF">SAMN06297358_1459</name>
</gene>
<reference evidence="2" key="1">
    <citation type="submission" date="2017-09" db="EMBL/GenBank/DDBJ databases">
        <authorList>
            <person name="Varghese N."/>
            <person name="Submissions S."/>
        </authorList>
    </citation>
    <scope>NUCLEOTIDE SEQUENCE [LARGE SCALE GENOMIC DNA]</scope>
    <source>
        <strain evidence="2">CGMCC 1.12803</strain>
    </source>
</reference>
<sequence>MKRAFFKALVKLNNLVMPSLYKKDPMKLSTIQKGVLGFRYWALTNSMK</sequence>
<accession>A0A285ZX47</accession>
<name>A0A285ZX47_9SPHI</name>
<organism evidence="1 2">
    <name type="scientific">Pedobacter xixiisoli</name>
    <dbReference type="NCBI Taxonomy" id="1476464"/>
    <lineage>
        <taxon>Bacteria</taxon>
        <taxon>Pseudomonadati</taxon>
        <taxon>Bacteroidota</taxon>
        <taxon>Sphingobacteriia</taxon>
        <taxon>Sphingobacteriales</taxon>
        <taxon>Sphingobacteriaceae</taxon>
        <taxon>Pedobacter</taxon>
    </lineage>
</organism>
<keyword evidence="2" id="KW-1185">Reference proteome</keyword>
<dbReference type="EMBL" id="OCMT01000002">
    <property type="protein sequence ID" value="SOD14210.1"/>
    <property type="molecule type" value="Genomic_DNA"/>
</dbReference>
<dbReference type="AlphaFoldDB" id="A0A285ZX47"/>
<dbReference type="Proteomes" id="UP000219281">
    <property type="component" value="Unassembled WGS sequence"/>
</dbReference>
<evidence type="ECO:0000313" key="1">
    <source>
        <dbReference type="EMBL" id="SOD14210.1"/>
    </source>
</evidence>
<evidence type="ECO:0000313" key="2">
    <source>
        <dbReference type="Proteomes" id="UP000219281"/>
    </source>
</evidence>
<proteinExistence type="predicted"/>
<protein>
    <recommendedName>
        <fullName evidence="3">SsrA-binding protein</fullName>
    </recommendedName>
</protein>
<dbReference type="RefSeq" id="WP_171047857.1">
    <property type="nucleotide sequence ID" value="NZ_OCMT01000002.1"/>
</dbReference>